<dbReference type="InterPro" id="IPR011043">
    <property type="entry name" value="Gal_Oxase/kelch_b-propeller"/>
</dbReference>
<dbReference type="OrthoDB" id="610337at2759"/>
<organism evidence="2">
    <name type="scientific">Daucus carota subsp. sativus</name>
    <name type="common">Carrot</name>
    <dbReference type="NCBI Taxonomy" id="79200"/>
    <lineage>
        <taxon>Eukaryota</taxon>
        <taxon>Viridiplantae</taxon>
        <taxon>Streptophyta</taxon>
        <taxon>Embryophyta</taxon>
        <taxon>Tracheophyta</taxon>
        <taxon>Spermatophyta</taxon>
        <taxon>Magnoliopsida</taxon>
        <taxon>eudicotyledons</taxon>
        <taxon>Gunneridae</taxon>
        <taxon>Pentapetalae</taxon>
        <taxon>asterids</taxon>
        <taxon>campanulids</taxon>
        <taxon>Apiales</taxon>
        <taxon>Apiaceae</taxon>
        <taxon>Apioideae</taxon>
        <taxon>Scandiceae</taxon>
        <taxon>Daucinae</taxon>
        <taxon>Daucus</taxon>
        <taxon>Daucus sect. Daucus</taxon>
    </lineage>
</organism>
<dbReference type="EMBL" id="CP093348">
    <property type="protein sequence ID" value="WOH04468.1"/>
    <property type="molecule type" value="Genomic_DNA"/>
</dbReference>
<evidence type="ECO:0000313" key="3">
    <source>
        <dbReference type="EMBL" id="WOH04468.1"/>
    </source>
</evidence>
<dbReference type="AlphaFoldDB" id="A0A164VGX9"/>
<dbReference type="SUPFAM" id="SSF81383">
    <property type="entry name" value="F-box domain"/>
    <property type="match status" value="1"/>
</dbReference>
<reference evidence="2" key="1">
    <citation type="journal article" date="2016" name="Nat. Genet.">
        <title>A high-quality carrot genome assembly provides new insights into carotenoid accumulation and asterid genome evolution.</title>
        <authorList>
            <person name="Iorizzo M."/>
            <person name="Ellison S."/>
            <person name="Senalik D."/>
            <person name="Zeng P."/>
            <person name="Satapoomin P."/>
            <person name="Huang J."/>
            <person name="Bowman M."/>
            <person name="Iovene M."/>
            <person name="Sanseverino W."/>
            <person name="Cavagnaro P."/>
            <person name="Yildiz M."/>
            <person name="Macko-Podgorni A."/>
            <person name="Moranska E."/>
            <person name="Grzebelus E."/>
            <person name="Grzebelus D."/>
            <person name="Ashrafi H."/>
            <person name="Zheng Z."/>
            <person name="Cheng S."/>
            <person name="Spooner D."/>
            <person name="Van Deynze A."/>
            <person name="Simon P."/>
        </authorList>
    </citation>
    <scope>NUCLEOTIDE SEQUENCE [LARGE SCALE GENOMIC DNA]</scope>
    <source>
        <tissue evidence="2">Leaf</tissue>
    </source>
</reference>
<evidence type="ECO:0000313" key="2">
    <source>
        <dbReference type="EMBL" id="KZM90326.1"/>
    </source>
</evidence>
<dbReference type="OMA" id="GIRESWI"/>
<evidence type="ECO:0000313" key="4">
    <source>
        <dbReference type="Proteomes" id="UP000077755"/>
    </source>
</evidence>
<dbReference type="Proteomes" id="UP000077755">
    <property type="component" value="Chromosome 6"/>
</dbReference>
<reference evidence="3" key="2">
    <citation type="submission" date="2022-03" db="EMBL/GenBank/DDBJ databases">
        <title>Draft title - Genomic analysis of global carrot germplasm unveils the trajectory of domestication and the origin of high carotenoid orange carrot.</title>
        <authorList>
            <person name="Iorizzo M."/>
            <person name="Ellison S."/>
            <person name="Senalik D."/>
            <person name="Macko-Podgorni A."/>
            <person name="Grzebelus D."/>
            <person name="Bostan H."/>
            <person name="Rolling W."/>
            <person name="Curaba J."/>
            <person name="Simon P."/>
        </authorList>
    </citation>
    <scope>NUCLEOTIDE SEQUENCE</scope>
    <source>
        <tissue evidence="3">Leaf</tissue>
    </source>
</reference>
<dbReference type="Gene3D" id="1.20.1280.50">
    <property type="match status" value="1"/>
</dbReference>
<dbReference type="Gramene" id="KZM90326">
    <property type="protein sequence ID" value="KZM90326"/>
    <property type="gene ID" value="DCAR_022309"/>
</dbReference>
<keyword evidence="4" id="KW-1185">Reference proteome</keyword>
<feature type="domain" description="F-box" evidence="1">
    <location>
        <begin position="26"/>
        <end position="71"/>
    </location>
</feature>
<dbReference type="InterPro" id="IPR001810">
    <property type="entry name" value="F-box_dom"/>
</dbReference>
<dbReference type="Pfam" id="PF08268">
    <property type="entry name" value="FBA_3"/>
    <property type="match status" value="1"/>
</dbReference>
<dbReference type="SMART" id="SM00256">
    <property type="entry name" value="FBOX"/>
    <property type="match status" value="1"/>
</dbReference>
<name>A0A164VGX9_DAUCS</name>
<gene>
    <name evidence="2" type="ORF">DCAR_022309</name>
    <name evidence="3" type="ORF">DCAR_0623877</name>
</gene>
<dbReference type="InterPro" id="IPR017451">
    <property type="entry name" value="F-box-assoc_interact_dom"/>
</dbReference>
<dbReference type="InterPro" id="IPR013187">
    <property type="entry name" value="F-box-assoc_dom_typ3"/>
</dbReference>
<sequence>MNHKQNTEKEKKIIEYEQRNLVNEHQYSILELPTILIYLIISKLPLMTIFSCKCVCKAFQKLVEDPYFAETHLNEAPVTSTTVIVKENLFYFPYFRPYILELDDIPKNSSCSSDHQFSNQYTISRRSHGVAPIDVKCWFLTRNTALIGSCNGLLCLYTLSVRKPTYCVCNPVTGECMTLPHPASCSTDYYLNYSGFGFCLKTEQYKVIRFMRSAPPLRTVALVHTLGTRSWRNIGEAPQPMSRGSFNCVVDGKLHFITASNEISETVYSFDLETEKFEPVPMPSHFSPEYVSKISWISVGVISGSLCLCYMFSDAYFVVLAMQEYGIRESWIKKFAIDIKFHCGWRAVDFQRPIKFLNNGELLFLSVSNSLVSYNPRNRAFSDIKSLGYGRAEAIAHVPSFVSLKTLVFKGGIDQENIKLEHQMLGQNIS</sequence>
<dbReference type="KEGG" id="dcr:108227922"/>
<dbReference type="PROSITE" id="PS50181">
    <property type="entry name" value="FBOX"/>
    <property type="match status" value="1"/>
</dbReference>
<dbReference type="PANTHER" id="PTHR31672:SF13">
    <property type="entry name" value="F-BOX PROTEIN CPR30-LIKE"/>
    <property type="match status" value="1"/>
</dbReference>
<protein>
    <recommendedName>
        <fullName evidence="1">F-box domain-containing protein</fullName>
    </recommendedName>
</protein>
<evidence type="ECO:0000259" key="1">
    <source>
        <dbReference type="PROSITE" id="PS50181"/>
    </source>
</evidence>
<dbReference type="Pfam" id="PF00646">
    <property type="entry name" value="F-box"/>
    <property type="match status" value="1"/>
</dbReference>
<dbReference type="PANTHER" id="PTHR31672">
    <property type="entry name" value="BNACNNG10540D PROTEIN"/>
    <property type="match status" value="1"/>
</dbReference>
<dbReference type="InterPro" id="IPR050796">
    <property type="entry name" value="SCF_F-box_component"/>
</dbReference>
<dbReference type="SUPFAM" id="SSF50965">
    <property type="entry name" value="Galactose oxidase, central domain"/>
    <property type="match status" value="1"/>
</dbReference>
<dbReference type="InterPro" id="IPR036047">
    <property type="entry name" value="F-box-like_dom_sf"/>
</dbReference>
<proteinExistence type="predicted"/>
<accession>A0A164VGX9</accession>
<dbReference type="STRING" id="79200.A0A164VGX9"/>
<dbReference type="NCBIfam" id="TIGR01640">
    <property type="entry name" value="F_box_assoc_1"/>
    <property type="match status" value="1"/>
</dbReference>
<dbReference type="EMBL" id="LNRQ01000006">
    <property type="protein sequence ID" value="KZM90326.1"/>
    <property type="molecule type" value="Genomic_DNA"/>
</dbReference>